<sequence length="352" mass="39077">MKHLNFRKTMLGLLVGATVLAGASYANAAEITLKISHYLPPSHGFQKDFLEPWAKQLEEKTHGKVEVKIYDATSAFGKIDRQADQVRAGVIDMAVGLNGIPRDRYPAASIIEMPFLVKYADSGSETLWNLYKEGMLGSDYKDFKVLALFTHEGGLIHTLDKPVRSLEDLKGLRLRTPSPAVSAMLESYGASPVGLPPSAIYENLQKGNIDGLVTTWDLVNAVKANELLKYHTDAGAYVAGFYFLMNQKKFDSLPEDVRKAIDEISGDPLVAKFGGWWDKWEAAGKADAVKHGNEIIKIDDKTRAEWKDAVQPMIKEYLEGLKAKGVKDPEAIYQRAQELVTQFDTKYHAGDK</sequence>
<comment type="caution">
    <text evidence="3">The sequence shown here is derived from an EMBL/GenBank/DDBJ whole genome shotgun (WGS) entry which is preliminary data.</text>
</comment>
<reference evidence="3 4" key="1">
    <citation type="submission" date="2014-03" db="EMBL/GenBank/DDBJ databases">
        <title>The draft genome sequence of Thalassospira mesophila JCM 18969.</title>
        <authorList>
            <person name="Lai Q."/>
            <person name="Shao Z."/>
        </authorList>
    </citation>
    <scope>NUCLEOTIDE SEQUENCE [LARGE SCALE GENOMIC DNA]</scope>
    <source>
        <strain evidence="3 4">JCM 18969</strain>
    </source>
</reference>
<evidence type="ECO:0000313" key="4">
    <source>
        <dbReference type="Proteomes" id="UP000193391"/>
    </source>
</evidence>
<keyword evidence="4" id="KW-1185">Reference proteome</keyword>
<dbReference type="NCBIfam" id="NF037995">
    <property type="entry name" value="TRAP_S1"/>
    <property type="match status" value="1"/>
</dbReference>
<organism evidence="3 4">
    <name type="scientific">Thalassospira mesophila</name>
    <dbReference type="NCBI Taxonomy" id="1293891"/>
    <lineage>
        <taxon>Bacteria</taxon>
        <taxon>Pseudomonadati</taxon>
        <taxon>Pseudomonadota</taxon>
        <taxon>Alphaproteobacteria</taxon>
        <taxon>Rhodospirillales</taxon>
        <taxon>Thalassospiraceae</taxon>
        <taxon>Thalassospira</taxon>
    </lineage>
</organism>
<gene>
    <name evidence="3" type="ORF">TMES_14260</name>
</gene>
<keyword evidence="1 2" id="KW-0732">Signal</keyword>
<dbReference type="Gene3D" id="3.40.190.170">
    <property type="entry name" value="Bacterial extracellular solute-binding protein, family 7"/>
    <property type="match status" value="1"/>
</dbReference>
<dbReference type="OrthoDB" id="7375081at2"/>
<feature type="chain" id="PRO_5012417977" evidence="2">
    <location>
        <begin position="29"/>
        <end position="352"/>
    </location>
</feature>
<dbReference type="InterPro" id="IPR018389">
    <property type="entry name" value="DctP_fam"/>
</dbReference>
<evidence type="ECO:0000256" key="2">
    <source>
        <dbReference type="SAM" id="SignalP"/>
    </source>
</evidence>
<dbReference type="Proteomes" id="UP000193391">
    <property type="component" value="Unassembled WGS sequence"/>
</dbReference>
<dbReference type="InterPro" id="IPR038404">
    <property type="entry name" value="TRAP_DctP_sf"/>
</dbReference>
<evidence type="ECO:0000313" key="3">
    <source>
        <dbReference type="EMBL" id="OSQ37383.1"/>
    </source>
</evidence>
<dbReference type="STRING" id="1293891.TMES_14260"/>
<accession>A0A1Y2KY47</accession>
<proteinExistence type="predicted"/>
<dbReference type="PANTHER" id="PTHR33376">
    <property type="match status" value="1"/>
</dbReference>
<dbReference type="SUPFAM" id="SSF53850">
    <property type="entry name" value="Periplasmic binding protein-like II"/>
    <property type="match status" value="1"/>
</dbReference>
<dbReference type="CDD" id="cd13665">
    <property type="entry name" value="PBP2_TRAP_Dctp3_4"/>
    <property type="match status" value="1"/>
</dbReference>
<name>A0A1Y2KY47_9PROT</name>
<protein>
    <submittedName>
        <fullName evidence="3">C4-dicarboxylate ABC transporter</fullName>
    </submittedName>
</protein>
<dbReference type="PANTHER" id="PTHR33376:SF15">
    <property type="entry name" value="BLL6794 PROTEIN"/>
    <property type="match status" value="1"/>
</dbReference>
<dbReference type="AlphaFoldDB" id="A0A1Y2KY47"/>
<evidence type="ECO:0000256" key="1">
    <source>
        <dbReference type="ARBA" id="ARBA00022729"/>
    </source>
</evidence>
<dbReference type="Pfam" id="PF03480">
    <property type="entry name" value="DctP"/>
    <property type="match status" value="1"/>
</dbReference>
<feature type="signal peptide" evidence="2">
    <location>
        <begin position="1"/>
        <end position="28"/>
    </location>
</feature>
<dbReference type="GO" id="GO:0055085">
    <property type="term" value="P:transmembrane transport"/>
    <property type="evidence" value="ECO:0007669"/>
    <property type="project" value="InterPro"/>
</dbReference>
<dbReference type="EMBL" id="JFKA01000006">
    <property type="protein sequence ID" value="OSQ37383.1"/>
    <property type="molecule type" value="Genomic_DNA"/>
</dbReference>
<dbReference type="RefSeq" id="WP_085583710.1">
    <property type="nucleotide sequence ID" value="NZ_JFKA01000006.1"/>
</dbReference>